<evidence type="ECO:0000256" key="1">
    <source>
        <dbReference type="ARBA" id="ARBA00022679"/>
    </source>
</evidence>
<feature type="domain" description="Glycosyl transferase family 1" evidence="2">
    <location>
        <begin position="221"/>
        <end position="379"/>
    </location>
</feature>
<evidence type="ECO:0000313" key="4">
    <source>
        <dbReference type="Proteomes" id="UP001431019"/>
    </source>
</evidence>
<dbReference type="PANTHER" id="PTHR46401">
    <property type="entry name" value="GLYCOSYLTRANSFERASE WBBK-RELATED"/>
    <property type="match status" value="1"/>
</dbReference>
<sequence>MRLVIDLQACQTEGSRDRGIGRYSFALADAMIRNCRGHEVLIALNRAFPESIDTIQKHFADLLPNANVVLWGGLKGIEEIEPKNVLRRLASERIKEEYFRSLNADIVHTASLFEGFVDSSVTTVAPESLACNAVTLYDLIPYLRAKHYLADERVEDWYRRRLLQLKQADLALAISESSRREGIDHLGLPEHSTVNISSAVDKKFKRMHVSPAREAELRRRFALKKPFIMYTGGIDFRKNIEGLIDAYACLPPELRSTHQLAVVCRANLTEVRRLEAVAAAAGLDKGNVVLTGYVTDDELVDLYNLCKVFIFPSIHEGFGLPALEAMSCGAAVIGSDCTSVPEVIGRSDALFNPLSRMDMAAKLAQALQDDDFRRDLQASGFSRAQTFSWERSASVAWDALESIAARAKAPSLFRLGYFERADKPRLAYVSPLPPERSGIAAYSAMLLPLLSKYYEIDLVHNGEEVAPELSERFPIRTYEEFERSADRYDRVVYHVGNSHFHTDMPRLLRRIPGIVVLHDFFLSGLFWTIEASDPSTHAFSREIEFSHGQLSLLEHLCSDNVLRSLVRYPCNLAVLENAIGVISHSGYSKELAHRWYGEGAPRNWAVIPLLRDWGRQSVSQLEARKRLGIDENAFVVCSFGIVSSMFKLNDRLLQAWSEGGLGKTPNCRLVFVGDCGDDTFNALLLRLTASGQVTNCTVTGYVSDADYQLWLSACDLCVQLRAKSRGETSAAVSDGMGAGKHVIVNAHAALREIPDHVVTKLQENPSCSDLAQALRFAFTSPDISKEIGQRARAYTQEHHDGEVIAAQYHNAIEEFWMQQENDRLLATLSEFRELDDQSLSRYEWSELRNYVEDRSSSHARAERLLVDVTKQLSDPDFSGLDAKAMKNNAMFLAMIPENKRVFFVRRVESGEYEILRDLRQLFMGQHEGVTRDKPIPLFPGEVPVLWEEFSAVA</sequence>
<protein>
    <submittedName>
        <fullName evidence="3">Glycosyltransferase</fullName>
        <ecNumber evidence="3">2.4.-.-</ecNumber>
    </submittedName>
</protein>
<evidence type="ECO:0000313" key="3">
    <source>
        <dbReference type="EMBL" id="MCC8394907.1"/>
    </source>
</evidence>
<keyword evidence="3" id="KW-0328">Glycosyltransferase</keyword>
<dbReference type="Gene3D" id="3.40.50.2000">
    <property type="entry name" value="Glycogen Phosphorylase B"/>
    <property type="match status" value="3"/>
</dbReference>
<reference evidence="3 4" key="1">
    <citation type="submission" date="2021-11" db="EMBL/GenBank/DDBJ databases">
        <authorList>
            <person name="Oh E.-T."/>
            <person name="Kim S.-B."/>
        </authorList>
    </citation>
    <scope>NUCLEOTIDE SEQUENCE [LARGE SCALE GENOMIC DNA]</scope>
    <source>
        <strain evidence="3 4">MMS20-SJTR3</strain>
    </source>
</reference>
<dbReference type="EC" id="2.4.-.-" evidence="3"/>
<dbReference type="GO" id="GO:0016757">
    <property type="term" value="F:glycosyltransferase activity"/>
    <property type="evidence" value="ECO:0007669"/>
    <property type="project" value="UniProtKB-KW"/>
</dbReference>
<keyword evidence="1 3" id="KW-0808">Transferase</keyword>
<keyword evidence="4" id="KW-1185">Reference proteome</keyword>
<dbReference type="RefSeq" id="WP_230511140.1">
    <property type="nucleotide sequence ID" value="NZ_JAJITD010000010.1"/>
</dbReference>
<organism evidence="3 4">
    <name type="scientific">Paraburkholderia sejongensis</name>
    <dbReference type="NCBI Taxonomy" id="2886946"/>
    <lineage>
        <taxon>Bacteria</taxon>
        <taxon>Pseudomonadati</taxon>
        <taxon>Pseudomonadota</taxon>
        <taxon>Betaproteobacteria</taxon>
        <taxon>Burkholderiales</taxon>
        <taxon>Burkholderiaceae</taxon>
        <taxon>Paraburkholderia</taxon>
    </lineage>
</organism>
<dbReference type="PANTHER" id="PTHR46401:SF2">
    <property type="entry name" value="GLYCOSYLTRANSFERASE WBBK-RELATED"/>
    <property type="match status" value="1"/>
</dbReference>
<feature type="domain" description="Glycosyl transferase family 1" evidence="2">
    <location>
        <begin position="622"/>
        <end position="792"/>
    </location>
</feature>
<dbReference type="Pfam" id="PF00534">
    <property type="entry name" value="Glycos_transf_1"/>
    <property type="match status" value="2"/>
</dbReference>
<dbReference type="EMBL" id="JAJITD010000010">
    <property type="protein sequence ID" value="MCC8394907.1"/>
    <property type="molecule type" value="Genomic_DNA"/>
</dbReference>
<comment type="caution">
    <text evidence="3">The sequence shown here is derived from an EMBL/GenBank/DDBJ whole genome shotgun (WGS) entry which is preliminary data.</text>
</comment>
<accession>A0ABS8JYC0</accession>
<evidence type="ECO:0000259" key="2">
    <source>
        <dbReference type="Pfam" id="PF00534"/>
    </source>
</evidence>
<proteinExistence type="predicted"/>
<dbReference type="Proteomes" id="UP001431019">
    <property type="component" value="Unassembled WGS sequence"/>
</dbReference>
<gene>
    <name evidence="3" type="ORF">LJ656_20125</name>
</gene>
<dbReference type="SUPFAM" id="SSF53756">
    <property type="entry name" value="UDP-Glycosyltransferase/glycogen phosphorylase"/>
    <property type="match status" value="2"/>
</dbReference>
<dbReference type="CDD" id="cd03801">
    <property type="entry name" value="GT4_PimA-like"/>
    <property type="match status" value="1"/>
</dbReference>
<name>A0ABS8JYC0_9BURK</name>
<dbReference type="InterPro" id="IPR001296">
    <property type="entry name" value="Glyco_trans_1"/>
</dbReference>
<dbReference type="CDD" id="cd03809">
    <property type="entry name" value="GT4_MtfB-like"/>
    <property type="match status" value="1"/>
</dbReference>